<comment type="caution">
    <text evidence="1">The sequence shown here is derived from an EMBL/GenBank/DDBJ whole genome shotgun (WGS) entry which is preliminary data.</text>
</comment>
<reference evidence="1" key="1">
    <citation type="submission" date="2019-08" db="EMBL/GenBank/DDBJ databases">
        <authorList>
            <person name="Kucharzyk K."/>
            <person name="Murdoch R.W."/>
            <person name="Higgins S."/>
            <person name="Loffler F."/>
        </authorList>
    </citation>
    <scope>NUCLEOTIDE SEQUENCE</scope>
</reference>
<dbReference type="AlphaFoldDB" id="A0A645FPV0"/>
<dbReference type="InterPro" id="IPR025534">
    <property type="entry name" value="DUF4420"/>
</dbReference>
<dbReference type="EMBL" id="VSSQ01062570">
    <property type="protein sequence ID" value="MPN15726.1"/>
    <property type="molecule type" value="Genomic_DNA"/>
</dbReference>
<sequence length="94" mass="10410">MVNYLGDMGYNVTVLNEKLTSLGFAQGRSARNKMFILHSMLRYPVDESFPRIVPSSFIGGTLPVGITKITYSVDLSGLVPEVLERDVNSEVQND</sequence>
<protein>
    <submittedName>
        <fullName evidence="1">Uncharacterized protein</fullName>
    </submittedName>
</protein>
<evidence type="ECO:0000313" key="1">
    <source>
        <dbReference type="EMBL" id="MPN15726.1"/>
    </source>
</evidence>
<proteinExistence type="predicted"/>
<dbReference type="Pfam" id="PF14390">
    <property type="entry name" value="DUF4420"/>
    <property type="match status" value="1"/>
</dbReference>
<gene>
    <name evidence="1" type="ORF">SDC9_163060</name>
</gene>
<name>A0A645FPV0_9ZZZZ</name>
<accession>A0A645FPV0</accession>
<organism evidence="1">
    <name type="scientific">bioreactor metagenome</name>
    <dbReference type="NCBI Taxonomy" id="1076179"/>
    <lineage>
        <taxon>unclassified sequences</taxon>
        <taxon>metagenomes</taxon>
        <taxon>ecological metagenomes</taxon>
    </lineage>
</organism>